<dbReference type="PROSITE" id="PS50893">
    <property type="entry name" value="ABC_TRANSPORTER_2"/>
    <property type="match status" value="1"/>
</dbReference>
<keyword evidence="3" id="KW-0547">Nucleotide-binding</keyword>
<dbReference type="InterPro" id="IPR015855">
    <property type="entry name" value="ABC_transpr_MalK-like"/>
</dbReference>
<dbReference type="EMBL" id="VTER01000005">
    <property type="protein sequence ID" value="TYS48438.1"/>
    <property type="molecule type" value="Genomic_DNA"/>
</dbReference>
<dbReference type="Gene3D" id="2.40.50.100">
    <property type="match status" value="1"/>
</dbReference>
<dbReference type="Gene3D" id="3.40.50.300">
    <property type="entry name" value="P-loop containing nucleotide triphosphate hydrolases"/>
    <property type="match status" value="1"/>
</dbReference>
<evidence type="ECO:0000256" key="6">
    <source>
        <dbReference type="ARBA" id="ARBA00023136"/>
    </source>
</evidence>
<proteinExistence type="predicted"/>
<evidence type="ECO:0000313" key="8">
    <source>
        <dbReference type="EMBL" id="TYS48438.1"/>
    </source>
</evidence>
<protein>
    <submittedName>
        <fullName evidence="8">ABC transporter ATP-binding protein</fullName>
    </submittedName>
</protein>
<dbReference type="PANTHER" id="PTHR43875">
    <property type="entry name" value="MALTODEXTRIN IMPORT ATP-BINDING PROTEIN MSMX"/>
    <property type="match status" value="1"/>
</dbReference>
<dbReference type="FunFam" id="3.40.50.300:FF:000042">
    <property type="entry name" value="Maltose/maltodextrin ABC transporter, ATP-binding protein"/>
    <property type="match status" value="1"/>
</dbReference>
<dbReference type="GO" id="GO:0005524">
    <property type="term" value="F:ATP binding"/>
    <property type="evidence" value="ECO:0007669"/>
    <property type="project" value="UniProtKB-KW"/>
</dbReference>
<dbReference type="GO" id="GO:0140359">
    <property type="term" value="F:ABC-type transporter activity"/>
    <property type="evidence" value="ECO:0007669"/>
    <property type="project" value="InterPro"/>
</dbReference>
<dbReference type="InterPro" id="IPR003593">
    <property type="entry name" value="AAA+_ATPase"/>
</dbReference>
<keyword evidence="2" id="KW-1003">Cell membrane</keyword>
<keyword evidence="6" id="KW-0472">Membrane</keyword>
<dbReference type="InterPro" id="IPR008995">
    <property type="entry name" value="Mo/tungstate-bd_C_term_dom"/>
</dbReference>
<evidence type="ECO:0000256" key="3">
    <source>
        <dbReference type="ARBA" id="ARBA00022741"/>
    </source>
</evidence>
<evidence type="ECO:0000256" key="5">
    <source>
        <dbReference type="ARBA" id="ARBA00022967"/>
    </source>
</evidence>
<feature type="domain" description="ABC transporter" evidence="7">
    <location>
        <begin position="4"/>
        <end position="234"/>
    </location>
</feature>
<dbReference type="PROSITE" id="PS00211">
    <property type="entry name" value="ABC_TRANSPORTER_1"/>
    <property type="match status" value="1"/>
</dbReference>
<dbReference type="GO" id="GO:0008643">
    <property type="term" value="P:carbohydrate transport"/>
    <property type="evidence" value="ECO:0007669"/>
    <property type="project" value="InterPro"/>
</dbReference>
<keyword evidence="1" id="KW-0813">Transport</keyword>
<comment type="caution">
    <text evidence="8">The sequence shown here is derived from an EMBL/GenBank/DDBJ whole genome shotgun (WGS) entry which is preliminary data.</text>
</comment>
<accession>A0A5D4RF87</accession>
<name>A0A5D4RF87_9BACI</name>
<dbReference type="SMART" id="SM00382">
    <property type="entry name" value="AAA"/>
    <property type="match status" value="1"/>
</dbReference>
<dbReference type="SUPFAM" id="SSF52540">
    <property type="entry name" value="P-loop containing nucleoside triphosphate hydrolases"/>
    <property type="match status" value="1"/>
</dbReference>
<reference evidence="8 9" key="1">
    <citation type="submission" date="2019-08" db="EMBL/GenBank/DDBJ databases">
        <title>Bacillus genomes from the desert of Cuatro Cienegas, Coahuila.</title>
        <authorList>
            <person name="Olmedo-Alvarez G."/>
        </authorList>
    </citation>
    <scope>NUCLEOTIDE SEQUENCE [LARGE SCALE GENOMIC DNA]</scope>
    <source>
        <strain evidence="8 9">CH446_14T</strain>
    </source>
</reference>
<organism evidence="8 9">
    <name type="scientific">Bacillus infantis</name>
    <dbReference type="NCBI Taxonomy" id="324767"/>
    <lineage>
        <taxon>Bacteria</taxon>
        <taxon>Bacillati</taxon>
        <taxon>Bacillota</taxon>
        <taxon>Bacilli</taxon>
        <taxon>Bacillales</taxon>
        <taxon>Bacillaceae</taxon>
        <taxon>Bacillus</taxon>
    </lineage>
</organism>
<evidence type="ECO:0000256" key="2">
    <source>
        <dbReference type="ARBA" id="ARBA00022475"/>
    </source>
</evidence>
<evidence type="ECO:0000259" key="7">
    <source>
        <dbReference type="PROSITE" id="PS50893"/>
    </source>
</evidence>
<dbReference type="InterPro" id="IPR012340">
    <property type="entry name" value="NA-bd_OB-fold"/>
</dbReference>
<dbReference type="GO" id="GO:0016887">
    <property type="term" value="F:ATP hydrolysis activity"/>
    <property type="evidence" value="ECO:0007669"/>
    <property type="project" value="InterPro"/>
</dbReference>
<gene>
    <name evidence="8" type="ORF">FZD51_09900</name>
</gene>
<dbReference type="Proteomes" id="UP000322139">
    <property type="component" value="Unassembled WGS sequence"/>
</dbReference>
<evidence type="ECO:0000313" key="9">
    <source>
        <dbReference type="Proteomes" id="UP000322139"/>
    </source>
</evidence>
<dbReference type="Gene3D" id="2.40.50.140">
    <property type="entry name" value="Nucleic acid-binding proteins"/>
    <property type="match status" value="1"/>
</dbReference>
<keyword evidence="5" id="KW-1278">Translocase</keyword>
<dbReference type="SUPFAM" id="SSF50331">
    <property type="entry name" value="MOP-like"/>
    <property type="match status" value="1"/>
</dbReference>
<dbReference type="AlphaFoldDB" id="A0A5D4RF87"/>
<dbReference type="InterPro" id="IPR027417">
    <property type="entry name" value="P-loop_NTPase"/>
</dbReference>
<dbReference type="InterPro" id="IPR003439">
    <property type="entry name" value="ABC_transporter-like_ATP-bd"/>
</dbReference>
<dbReference type="PANTHER" id="PTHR43875:SF15">
    <property type="entry name" value="TREHALOSE IMPORT ATP-BINDING PROTEIN SUGC"/>
    <property type="match status" value="1"/>
</dbReference>
<sequence length="359" mass="39998">MAEIRLVNISKTYKDEEIINDLNLTIRDGSFTVLVGPSGCGKSTTLRMIAGLEKESGGEIWIDDQKVNDLAPGKRGIAMVFQNYALYPTMTVRGNIEFGLVNKKVPKQEREQLIAEISRIVGLEEYLDKKPQHLSGGQRQRVALARAMVKKPKVFILDEPLSNLDAKLRVQMRTELIQLHKQLGTTFIYVTHDQVEAMSMGDEIVILDKGKIKQADSPMAIYHDPENIFAAGFIGTPPMNIVEKALLSDYMPAADGDAAYIGCRPEHMEIVPADTFDAHSIILPARVAAMETLGSETIYTVQSKAGIMHVKSFLDPMPHLQDVHVRLPYEKLYFFTKDGTRDRSASMSIQEPVLVKGGR</sequence>
<evidence type="ECO:0000256" key="4">
    <source>
        <dbReference type="ARBA" id="ARBA00022840"/>
    </source>
</evidence>
<dbReference type="InterPro" id="IPR017871">
    <property type="entry name" value="ABC_transporter-like_CS"/>
</dbReference>
<evidence type="ECO:0000256" key="1">
    <source>
        <dbReference type="ARBA" id="ARBA00022448"/>
    </source>
</evidence>
<dbReference type="GO" id="GO:0055052">
    <property type="term" value="C:ATP-binding cassette (ABC) transporter complex, substrate-binding subunit-containing"/>
    <property type="evidence" value="ECO:0007669"/>
    <property type="project" value="TreeGrafter"/>
</dbReference>
<dbReference type="Pfam" id="PF00005">
    <property type="entry name" value="ABC_tran"/>
    <property type="match status" value="1"/>
</dbReference>
<keyword evidence="4 8" id="KW-0067">ATP-binding</keyword>
<dbReference type="RefSeq" id="WP_148974623.1">
    <property type="nucleotide sequence ID" value="NZ_JBNIKU010000007.1"/>
</dbReference>
<dbReference type="InterPro" id="IPR047641">
    <property type="entry name" value="ABC_transpr_MalK/UgpC-like"/>
</dbReference>
<dbReference type="CDD" id="cd03301">
    <property type="entry name" value="ABC_MalK_N"/>
    <property type="match status" value="1"/>
</dbReference>